<protein>
    <submittedName>
        <fullName evidence="2">GNAT family N-acetyltransferase</fullName>
    </submittedName>
</protein>
<dbReference type="PANTHER" id="PTHR42791">
    <property type="entry name" value="GNAT FAMILY ACETYLTRANSFERASE"/>
    <property type="match status" value="1"/>
</dbReference>
<dbReference type="InterPro" id="IPR000182">
    <property type="entry name" value="GNAT_dom"/>
</dbReference>
<evidence type="ECO:0000313" key="2">
    <source>
        <dbReference type="EMBL" id="MBM9432671.1"/>
    </source>
</evidence>
<dbReference type="CDD" id="cd04301">
    <property type="entry name" value="NAT_SF"/>
    <property type="match status" value="1"/>
</dbReference>
<accession>A0ABS2TGL0</accession>
<dbReference type="PROSITE" id="PS51186">
    <property type="entry name" value="GNAT"/>
    <property type="match status" value="1"/>
</dbReference>
<dbReference type="Pfam" id="PF13508">
    <property type="entry name" value="Acetyltransf_7"/>
    <property type="match status" value="1"/>
</dbReference>
<sequence>MIVVPATKNDVDEVVRNLGRTFAADPSLGWVLRKASDPVGIFTAYYDIIVREALEIGNVDVAKEEDDFLGTAVWLPPGVHFSTRSSLKALPLLRHTGTAAPTLLRYLRATTTVKLPFPAWYLAVISVDEKARGKGVGSALLDAGVERFGDDAAMLEATSARAAKLYESRGFFPLGELKTPAPTPEIIMWRPARSTAS</sequence>
<dbReference type="InterPro" id="IPR016181">
    <property type="entry name" value="Acyl_CoA_acyltransferase"/>
</dbReference>
<proteinExistence type="predicted"/>
<gene>
    <name evidence="2" type="ORF">JVW63_03000</name>
</gene>
<evidence type="ECO:0000259" key="1">
    <source>
        <dbReference type="PROSITE" id="PS51186"/>
    </source>
</evidence>
<keyword evidence="3" id="KW-1185">Reference proteome</keyword>
<feature type="domain" description="N-acetyltransferase" evidence="1">
    <location>
        <begin position="1"/>
        <end position="193"/>
    </location>
</feature>
<dbReference type="EMBL" id="JAFFJS010000001">
    <property type="protein sequence ID" value="MBM9432671.1"/>
    <property type="molecule type" value="Genomic_DNA"/>
</dbReference>
<name>A0ABS2TGL0_9ACTO</name>
<evidence type="ECO:0000313" key="3">
    <source>
        <dbReference type="Proteomes" id="UP000705983"/>
    </source>
</evidence>
<dbReference type="PANTHER" id="PTHR42791:SF1">
    <property type="entry name" value="N-ACETYLTRANSFERASE DOMAIN-CONTAINING PROTEIN"/>
    <property type="match status" value="1"/>
</dbReference>
<comment type="caution">
    <text evidence="2">The sequence shown here is derived from an EMBL/GenBank/DDBJ whole genome shotgun (WGS) entry which is preliminary data.</text>
</comment>
<organism evidence="2 3">
    <name type="scientific">Flaviflexus equikiangi</name>
    <dbReference type="NCBI Taxonomy" id="2758573"/>
    <lineage>
        <taxon>Bacteria</taxon>
        <taxon>Bacillati</taxon>
        <taxon>Actinomycetota</taxon>
        <taxon>Actinomycetes</taxon>
        <taxon>Actinomycetales</taxon>
        <taxon>Actinomycetaceae</taxon>
        <taxon>Flaviflexus</taxon>
    </lineage>
</organism>
<dbReference type="InterPro" id="IPR052523">
    <property type="entry name" value="Trichothecene_AcTrans"/>
</dbReference>
<dbReference type="Gene3D" id="3.40.630.30">
    <property type="match status" value="1"/>
</dbReference>
<dbReference type="SUPFAM" id="SSF55729">
    <property type="entry name" value="Acyl-CoA N-acyltransferases (Nat)"/>
    <property type="match status" value="1"/>
</dbReference>
<reference evidence="3" key="1">
    <citation type="submission" date="2021-02" db="EMBL/GenBank/DDBJ databases">
        <title>Leucobacter sp. CX169.</title>
        <authorList>
            <person name="Cheng Y."/>
        </authorList>
    </citation>
    <scope>NUCLEOTIDE SEQUENCE [LARGE SCALE GENOMIC DNA]</scope>
    <source>
        <strain evidence="3">JY899</strain>
    </source>
</reference>
<dbReference type="RefSeq" id="WP_187996129.1">
    <property type="nucleotide sequence ID" value="NZ_JACEXG010000001.1"/>
</dbReference>
<dbReference type="Proteomes" id="UP000705983">
    <property type="component" value="Unassembled WGS sequence"/>
</dbReference>